<comment type="caution">
    <text evidence="2">The sequence shown here is derived from an EMBL/GenBank/DDBJ whole genome shotgun (WGS) entry which is preliminary data.</text>
</comment>
<accession>A0A937UV27</accession>
<keyword evidence="1" id="KW-0812">Transmembrane</keyword>
<evidence type="ECO:0000256" key="1">
    <source>
        <dbReference type="SAM" id="Phobius"/>
    </source>
</evidence>
<keyword evidence="3" id="KW-1185">Reference proteome</keyword>
<sequence length="168" mass="18071">MLTPVLIAVVVLSVVVVFIWTYGTTHSRMWSAQLIEEPAVSGPMAAACDDLRRSLAHVAPPLSDHPAHVVASMAAQDAAVATMIARDREIGQETLAGDPPALDWLADWEALLRARHEAERTLLGSQGDRQVTVVLPTVDGYPITGRMADALPACAVPRALLELPRPRE</sequence>
<dbReference type="Proteomes" id="UP000604475">
    <property type="component" value="Unassembled WGS sequence"/>
</dbReference>
<dbReference type="RefSeq" id="WP_203007680.1">
    <property type="nucleotide sequence ID" value="NZ_JADWYU010000256.1"/>
</dbReference>
<keyword evidence="1" id="KW-0472">Membrane</keyword>
<organism evidence="2 3">
    <name type="scientific">Frankia nepalensis</name>
    <dbReference type="NCBI Taxonomy" id="1836974"/>
    <lineage>
        <taxon>Bacteria</taxon>
        <taxon>Bacillati</taxon>
        <taxon>Actinomycetota</taxon>
        <taxon>Actinomycetes</taxon>
        <taxon>Frankiales</taxon>
        <taxon>Frankiaceae</taxon>
        <taxon>Frankia</taxon>
    </lineage>
</organism>
<dbReference type="AlphaFoldDB" id="A0A937UV27"/>
<protein>
    <submittedName>
        <fullName evidence="2">Uncharacterized protein</fullName>
    </submittedName>
</protein>
<gene>
    <name evidence="2" type="ORF">I7412_32585</name>
</gene>
<name>A0A937UV27_9ACTN</name>
<feature type="transmembrane region" description="Helical" evidence="1">
    <location>
        <begin position="6"/>
        <end position="23"/>
    </location>
</feature>
<keyword evidence="1" id="KW-1133">Transmembrane helix</keyword>
<evidence type="ECO:0000313" key="3">
    <source>
        <dbReference type="Proteomes" id="UP000604475"/>
    </source>
</evidence>
<dbReference type="EMBL" id="JAEACQ010000286">
    <property type="protein sequence ID" value="MBL7631816.1"/>
    <property type="molecule type" value="Genomic_DNA"/>
</dbReference>
<proteinExistence type="predicted"/>
<reference evidence="2" key="1">
    <citation type="submission" date="2020-12" db="EMBL/GenBank/DDBJ databases">
        <title>Genomic characterization of non-nitrogen-fixing Frankia strains.</title>
        <authorList>
            <person name="Carlos-Shanley C."/>
            <person name="Guerra T."/>
            <person name="Hahn D."/>
        </authorList>
    </citation>
    <scope>NUCLEOTIDE SEQUENCE</scope>
    <source>
        <strain evidence="2">CN6</strain>
    </source>
</reference>
<evidence type="ECO:0000313" key="2">
    <source>
        <dbReference type="EMBL" id="MBL7631816.1"/>
    </source>
</evidence>